<comment type="caution">
    <text evidence="3">The sequence shown here is derived from an EMBL/GenBank/DDBJ whole genome shotgun (WGS) entry which is preliminary data.</text>
</comment>
<sequence>MFFLTYLYRKVVVFLLRAIVGRRSNPKPDEILQILSRDPRRSIKAHVYKSGNVSQPGPVLINFHGSGFVFPFHGQDDEFCRLMSQRTGYTVLDVQYRLAPENPFPAALNDVEDVVNWLLQQPEKFDRARIALSGFSAGGNLALAASSTLFPQQTFNAVLAFYPPVDLDTEPGSKTAPDPTGKPLPARLSRLFDACYIPSSHNPKDPRISPYYAQPDRFPDRILIITAAGDSLALEAEQLAVKIRDEGGREVVAARMDGCNHGWNVSPKNAVEREARDKAYNMVVAMLNRR</sequence>
<dbReference type="Gene3D" id="3.40.50.1820">
    <property type="entry name" value="alpha/beta hydrolase"/>
    <property type="match status" value="1"/>
</dbReference>
<dbReference type="AlphaFoldDB" id="A0A3D8SIU3"/>
<organism evidence="3 4">
    <name type="scientific">Aspergillus mulundensis</name>
    <dbReference type="NCBI Taxonomy" id="1810919"/>
    <lineage>
        <taxon>Eukaryota</taxon>
        <taxon>Fungi</taxon>
        <taxon>Dikarya</taxon>
        <taxon>Ascomycota</taxon>
        <taxon>Pezizomycotina</taxon>
        <taxon>Eurotiomycetes</taxon>
        <taxon>Eurotiomycetidae</taxon>
        <taxon>Eurotiales</taxon>
        <taxon>Aspergillaceae</taxon>
        <taxon>Aspergillus</taxon>
        <taxon>Aspergillus subgen. Nidulantes</taxon>
    </lineage>
</organism>
<dbReference type="GO" id="GO:0016787">
    <property type="term" value="F:hydrolase activity"/>
    <property type="evidence" value="ECO:0007669"/>
    <property type="project" value="UniProtKB-KW"/>
</dbReference>
<evidence type="ECO:0000313" key="4">
    <source>
        <dbReference type="Proteomes" id="UP000256690"/>
    </source>
</evidence>
<dbReference type="InterPro" id="IPR050300">
    <property type="entry name" value="GDXG_lipolytic_enzyme"/>
</dbReference>
<dbReference type="Pfam" id="PF07859">
    <property type="entry name" value="Abhydrolase_3"/>
    <property type="match status" value="1"/>
</dbReference>
<dbReference type="STRING" id="1810919.A0A3D8SIU3"/>
<dbReference type="GeneID" id="38113267"/>
<dbReference type="InterPro" id="IPR013094">
    <property type="entry name" value="AB_hydrolase_3"/>
</dbReference>
<proteinExistence type="predicted"/>
<dbReference type="SUPFAM" id="SSF53474">
    <property type="entry name" value="alpha/beta-Hydrolases"/>
    <property type="match status" value="1"/>
</dbReference>
<name>A0A3D8SIU3_9EURO</name>
<dbReference type="Proteomes" id="UP000256690">
    <property type="component" value="Unassembled WGS sequence"/>
</dbReference>
<evidence type="ECO:0000259" key="2">
    <source>
        <dbReference type="Pfam" id="PF07859"/>
    </source>
</evidence>
<dbReference type="PANTHER" id="PTHR48081:SF8">
    <property type="entry name" value="ALPHA_BETA HYDROLASE FOLD-3 DOMAIN-CONTAINING PROTEIN-RELATED"/>
    <property type="match status" value="1"/>
</dbReference>
<evidence type="ECO:0000256" key="1">
    <source>
        <dbReference type="ARBA" id="ARBA00022801"/>
    </source>
</evidence>
<accession>A0A3D8SIU3</accession>
<feature type="domain" description="Alpha/beta hydrolase fold-3" evidence="2">
    <location>
        <begin position="60"/>
        <end position="263"/>
    </location>
</feature>
<evidence type="ECO:0000313" key="3">
    <source>
        <dbReference type="EMBL" id="RDW86255.1"/>
    </source>
</evidence>
<dbReference type="OrthoDB" id="408631at2759"/>
<keyword evidence="1" id="KW-0378">Hydrolase</keyword>
<dbReference type="PANTHER" id="PTHR48081">
    <property type="entry name" value="AB HYDROLASE SUPERFAMILY PROTEIN C4A8.06C"/>
    <property type="match status" value="1"/>
</dbReference>
<dbReference type="RefSeq" id="XP_026605779.1">
    <property type="nucleotide sequence ID" value="XM_026744913.1"/>
</dbReference>
<protein>
    <recommendedName>
        <fullName evidence="2">Alpha/beta hydrolase fold-3 domain-containing protein</fullName>
    </recommendedName>
</protein>
<keyword evidence="4" id="KW-1185">Reference proteome</keyword>
<reference evidence="3 4" key="1">
    <citation type="journal article" date="2018" name="IMA Fungus">
        <title>IMA Genome-F 9: Draft genome sequence of Annulohypoxylon stygium, Aspergillus mulundensis, Berkeleyomyces basicola (syn. Thielaviopsis basicola), Ceratocystis smalleyi, two Cercospora beticola strains, Coleophoma cylindrospora, Fusarium fracticaudum, Phialophora cf. hyalina, and Morchella septimelata.</title>
        <authorList>
            <person name="Wingfield B.D."/>
            <person name="Bills G.F."/>
            <person name="Dong Y."/>
            <person name="Huang W."/>
            <person name="Nel W.J."/>
            <person name="Swalarsk-Parry B.S."/>
            <person name="Vaghefi N."/>
            <person name="Wilken P.M."/>
            <person name="An Z."/>
            <person name="de Beer Z.W."/>
            <person name="De Vos L."/>
            <person name="Chen L."/>
            <person name="Duong T.A."/>
            <person name="Gao Y."/>
            <person name="Hammerbacher A."/>
            <person name="Kikkert J.R."/>
            <person name="Li Y."/>
            <person name="Li H."/>
            <person name="Li K."/>
            <person name="Li Q."/>
            <person name="Liu X."/>
            <person name="Ma X."/>
            <person name="Naidoo K."/>
            <person name="Pethybridge S.J."/>
            <person name="Sun J."/>
            <person name="Steenkamp E.T."/>
            <person name="van der Nest M.A."/>
            <person name="van Wyk S."/>
            <person name="Wingfield M.J."/>
            <person name="Xiong C."/>
            <person name="Yue Q."/>
            <person name="Zhang X."/>
        </authorList>
    </citation>
    <scope>NUCLEOTIDE SEQUENCE [LARGE SCALE GENOMIC DNA]</scope>
    <source>
        <strain evidence="3 4">DSM 5745</strain>
    </source>
</reference>
<dbReference type="EMBL" id="PVWQ01000003">
    <property type="protein sequence ID" value="RDW86255.1"/>
    <property type="molecule type" value="Genomic_DNA"/>
</dbReference>
<gene>
    <name evidence="3" type="ORF">DSM5745_02897</name>
</gene>
<dbReference type="InterPro" id="IPR029058">
    <property type="entry name" value="AB_hydrolase_fold"/>
</dbReference>